<keyword evidence="6" id="KW-1185">Reference proteome</keyword>
<dbReference type="SMART" id="SM00895">
    <property type="entry name" value="FCD"/>
    <property type="match status" value="1"/>
</dbReference>
<organism evidence="5 6">
    <name type="scientific">Bradyrhizobium diversitatis</name>
    <dbReference type="NCBI Taxonomy" id="2755406"/>
    <lineage>
        <taxon>Bacteria</taxon>
        <taxon>Pseudomonadati</taxon>
        <taxon>Pseudomonadota</taxon>
        <taxon>Alphaproteobacteria</taxon>
        <taxon>Hyphomicrobiales</taxon>
        <taxon>Nitrobacteraceae</taxon>
        <taxon>Bradyrhizobium</taxon>
    </lineage>
</organism>
<keyword evidence="2" id="KW-0238">DNA-binding</keyword>
<reference evidence="5 6" key="1">
    <citation type="submission" date="2020-07" db="EMBL/GenBank/DDBJ databases">
        <title>Bradyrhizobium diversity isolated from nodules of indigenous legumes of Western Australia.</title>
        <authorList>
            <person name="Klepa M.S."/>
        </authorList>
    </citation>
    <scope>NUCLEOTIDE SEQUENCE [LARGE SCALE GENOMIC DNA]</scope>
    <source>
        <strain evidence="5 6">CNPSo 4019</strain>
    </source>
</reference>
<sequence>MTFDWGPPVRIGSNREHKTLTDATVDRLRGDIISGRLKSGAKVKSEDLKGLYGVGTSPIREALFQLASEGLVRADGQRGFRVAELNENELLEITDWRARLEGEALRRSIINGDVNWEANAIAALHRLRGVQTSRDLTRDKAADLWEERHREFHFALYGKCGSPWLLRFCELLIQNGERYRRAFVEYKSIDQSITQEHEAILDAAVKRDHVKAVSILDKHIRHAGELAQKFLEKSLAPKASSAKLKPRRAGRGRTH</sequence>
<dbReference type="EMBL" id="JACEGD010000008">
    <property type="protein sequence ID" value="MBH5386653.1"/>
    <property type="molecule type" value="Genomic_DNA"/>
</dbReference>
<evidence type="ECO:0000256" key="2">
    <source>
        <dbReference type="ARBA" id="ARBA00023125"/>
    </source>
</evidence>
<evidence type="ECO:0000313" key="6">
    <source>
        <dbReference type="Proteomes" id="UP001194539"/>
    </source>
</evidence>
<dbReference type="SUPFAM" id="SSF46785">
    <property type="entry name" value="Winged helix' DNA-binding domain"/>
    <property type="match status" value="1"/>
</dbReference>
<dbReference type="InterPro" id="IPR000524">
    <property type="entry name" value="Tscrpt_reg_HTH_GntR"/>
</dbReference>
<evidence type="ECO:0000256" key="3">
    <source>
        <dbReference type="ARBA" id="ARBA00023163"/>
    </source>
</evidence>
<keyword evidence="3" id="KW-0804">Transcription</keyword>
<name>A0ABS0P058_9BRAD</name>
<dbReference type="InterPro" id="IPR036388">
    <property type="entry name" value="WH-like_DNA-bd_sf"/>
</dbReference>
<dbReference type="RefSeq" id="WP_197965952.1">
    <property type="nucleotide sequence ID" value="NZ_JACEGD010000008.1"/>
</dbReference>
<dbReference type="Proteomes" id="UP001194539">
    <property type="component" value="Unassembled WGS sequence"/>
</dbReference>
<dbReference type="PANTHER" id="PTHR43537">
    <property type="entry name" value="TRANSCRIPTIONAL REGULATOR, GNTR FAMILY"/>
    <property type="match status" value="1"/>
</dbReference>
<dbReference type="InterPro" id="IPR036390">
    <property type="entry name" value="WH_DNA-bd_sf"/>
</dbReference>
<dbReference type="Pfam" id="PF07729">
    <property type="entry name" value="FCD"/>
    <property type="match status" value="1"/>
</dbReference>
<dbReference type="InterPro" id="IPR008920">
    <property type="entry name" value="TF_FadR/GntR_C"/>
</dbReference>
<gene>
    <name evidence="5" type="ORF">H1B27_10195</name>
</gene>
<accession>A0ABS0P058</accession>
<feature type="domain" description="HTH gntR-type" evidence="4">
    <location>
        <begin position="18"/>
        <end position="85"/>
    </location>
</feature>
<dbReference type="PROSITE" id="PS50949">
    <property type="entry name" value="HTH_GNTR"/>
    <property type="match status" value="1"/>
</dbReference>
<proteinExistence type="predicted"/>
<dbReference type="Pfam" id="PF00392">
    <property type="entry name" value="GntR"/>
    <property type="match status" value="1"/>
</dbReference>
<dbReference type="SUPFAM" id="SSF48008">
    <property type="entry name" value="GntR ligand-binding domain-like"/>
    <property type="match status" value="1"/>
</dbReference>
<dbReference type="Gene3D" id="1.10.10.10">
    <property type="entry name" value="Winged helix-like DNA-binding domain superfamily/Winged helix DNA-binding domain"/>
    <property type="match status" value="1"/>
</dbReference>
<evidence type="ECO:0000256" key="1">
    <source>
        <dbReference type="ARBA" id="ARBA00023015"/>
    </source>
</evidence>
<dbReference type="SMART" id="SM00345">
    <property type="entry name" value="HTH_GNTR"/>
    <property type="match status" value="1"/>
</dbReference>
<evidence type="ECO:0000259" key="4">
    <source>
        <dbReference type="PROSITE" id="PS50949"/>
    </source>
</evidence>
<comment type="caution">
    <text evidence="5">The sequence shown here is derived from an EMBL/GenBank/DDBJ whole genome shotgun (WGS) entry which is preliminary data.</text>
</comment>
<protein>
    <submittedName>
        <fullName evidence="5">GntR family transcriptional regulator</fullName>
    </submittedName>
</protein>
<dbReference type="Gene3D" id="1.20.120.530">
    <property type="entry name" value="GntR ligand-binding domain-like"/>
    <property type="match status" value="1"/>
</dbReference>
<dbReference type="PANTHER" id="PTHR43537:SF20">
    <property type="entry name" value="HTH-TYPE TRANSCRIPTIONAL REPRESSOR GLAR"/>
    <property type="match status" value="1"/>
</dbReference>
<dbReference type="InterPro" id="IPR011711">
    <property type="entry name" value="GntR_C"/>
</dbReference>
<evidence type="ECO:0000313" key="5">
    <source>
        <dbReference type="EMBL" id="MBH5386653.1"/>
    </source>
</evidence>
<keyword evidence="1" id="KW-0805">Transcription regulation</keyword>